<dbReference type="AlphaFoldDB" id="A0A4R6YRB2"/>
<evidence type="ECO:0000256" key="2">
    <source>
        <dbReference type="ARBA" id="ARBA00022908"/>
    </source>
</evidence>
<dbReference type="Gene3D" id="1.10.443.10">
    <property type="entry name" value="Intergrase catalytic core"/>
    <property type="match status" value="1"/>
</dbReference>
<gene>
    <name evidence="7" type="ORF">DFR29_113190</name>
</gene>
<keyword evidence="3" id="KW-0238">DNA-binding</keyword>
<feature type="domain" description="Tyr recombinase" evidence="6">
    <location>
        <begin position="279"/>
        <end position="478"/>
    </location>
</feature>
<evidence type="ECO:0000313" key="7">
    <source>
        <dbReference type="EMBL" id="TDR40488.1"/>
    </source>
</evidence>
<dbReference type="OrthoDB" id="9784724at2"/>
<keyword evidence="4" id="KW-0233">DNA recombination</keyword>
<proteinExistence type="inferred from homology"/>
<dbReference type="RefSeq" id="WP_133820432.1">
    <property type="nucleotide sequence ID" value="NZ_SNZH01000013.1"/>
</dbReference>
<dbReference type="Pfam" id="PF20172">
    <property type="entry name" value="DUF6538"/>
    <property type="match status" value="1"/>
</dbReference>
<dbReference type="InterPro" id="IPR046668">
    <property type="entry name" value="DUF6538"/>
</dbReference>
<dbReference type="GO" id="GO:0003677">
    <property type="term" value="F:DNA binding"/>
    <property type="evidence" value="ECO:0007669"/>
    <property type="project" value="UniProtKB-KW"/>
</dbReference>
<dbReference type="GO" id="GO:0015074">
    <property type="term" value="P:DNA integration"/>
    <property type="evidence" value="ECO:0007669"/>
    <property type="project" value="UniProtKB-KW"/>
</dbReference>
<dbReference type="CDD" id="cd01184">
    <property type="entry name" value="INT_C_like_1"/>
    <property type="match status" value="1"/>
</dbReference>
<comment type="similarity">
    <text evidence="1">Belongs to the 'phage' integrase family.</text>
</comment>
<dbReference type="PANTHER" id="PTHR30349">
    <property type="entry name" value="PHAGE INTEGRASE-RELATED"/>
    <property type="match status" value="1"/>
</dbReference>
<reference evidence="7 8" key="1">
    <citation type="submission" date="2019-03" db="EMBL/GenBank/DDBJ databases">
        <title>Genomic Encyclopedia of Type Strains, Phase IV (KMG-IV): sequencing the most valuable type-strain genomes for metagenomic binning, comparative biology and taxonomic classification.</title>
        <authorList>
            <person name="Goeker M."/>
        </authorList>
    </citation>
    <scope>NUCLEOTIDE SEQUENCE [LARGE SCALE GENOMIC DNA]</scope>
    <source>
        <strain evidence="7 8">DSM 21667</strain>
    </source>
</reference>
<dbReference type="InterPro" id="IPR002104">
    <property type="entry name" value="Integrase_catalytic"/>
</dbReference>
<dbReference type="PROSITE" id="PS51898">
    <property type="entry name" value="TYR_RECOMBINASE"/>
    <property type="match status" value="1"/>
</dbReference>
<dbReference type="InterPro" id="IPR013762">
    <property type="entry name" value="Integrase-like_cat_sf"/>
</dbReference>
<dbReference type="Proteomes" id="UP000295293">
    <property type="component" value="Unassembled WGS sequence"/>
</dbReference>
<dbReference type="InterPro" id="IPR050090">
    <property type="entry name" value="Tyrosine_recombinase_XerCD"/>
</dbReference>
<dbReference type="GO" id="GO:0006310">
    <property type="term" value="P:DNA recombination"/>
    <property type="evidence" value="ECO:0007669"/>
    <property type="project" value="UniProtKB-KW"/>
</dbReference>
<dbReference type="SUPFAM" id="SSF56349">
    <property type="entry name" value="DNA breaking-rejoining enzymes"/>
    <property type="match status" value="1"/>
</dbReference>
<comment type="caution">
    <text evidence="7">The sequence shown here is derived from an EMBL/GenBank/DDBJ whole genome shotgun (WGS) entry which is preliminary data.</text>
</comment>
<sequence length="496" mass="54940">MRFAHHLVLLRSGIFYFRQRVPVELQPVLGIRFVQHSLRTRDARTAKVCSYTLSVRYAETFAALKDTVVPKLPPSIQSIVSKHEAGDTRRFEIDVDPASLRPTRLKTNGTEQDNRAALDVLRLLAQPAMPAPHALTTPRPASAASPPVPPKPPGLTLRQAIVLYTEAESAGLKRNTWAQRQRAFASFSASVGKDMLVSAIDREAVGEWAHGVIVAGAAKQAGPAKKKGATKRTVGNMVSHVAQLFAFLGARGKLLGPNPVNGAVVFTKKEKAARKAEGFQWEPLDLTALQLIYKPENLARIRTEHARWAPLIGLYTGARVSEIAQLYLADFVEEQGIPCLRITTDSDGQSLKTAASRRLVPIHPDLVELGLLDRVERLRREGKARLFPDMRIDSKAGAGNAISKGFGYYLDKLGIRPRRSNGIVGFHSLRKTVIQELQGSRLLADRRRAFVGHEPGDDVHQVDYMRPWTAEELSELFPGLRWKKWLEVGSLRVLLT</sequence>
<dbReference type="InterPro" id="IPR011010">
    <property type="entry name" value="DNA_brk_join_enz"/>
</dbReference>
<protein>
    <recommendedName>
        <fullName evidence="6">Tyr recombinase domain-containing protein</fullName>
    </recommendedName>
</protein>
<evidence type="ECO:0000313" key="8">
    <source>
        <dbReference type="Proteomes" id="UP000295293"/>
    </source>
</evidence>
<evidence type="ECO:0000259" key="6">
    <source>
        <dbReference type="PROSITE" id="PS51898"/>
    </source>
</evidence>
<feature type="region of interest" description="Disordered" evidence="5">
    <location>
        <begin position="131"/>
        <end position="152"/>
    </location>
</feature>
<evidence type="ECO:0000256" key="1">
    <source>
        <dbReference type="ARBA" id="ARBA00008857"/>
    </source>
</evidence>
<dbReference type="PANTHER" id="PTHR30349:SF41">
    <property type="entry name" value="INTEGRASE_RECOMBINASE PROTEIN MJ0367-RELATED"/>
    <property type="match status" value="1"/>
</dbReference>
<keyword evidence="2" id="KW-0229">DNA integration</keyword>
<dbReference type="EMBL" id="SNZH01000013">
    <property type="protein sequence ID" value="TDR40488.1"/>
    <property type="molecule type" value="Genomic_DNA"/>
</dbReference>
<evidence type="ECO:0000256" key="4">
    <source>
        <dbReference type="ARBA" id="ARBA00023172"/>
    </source>
</evidence>
<accession>A0A4R6YRB2</accession>
<evidence type="ECO:0000256" key="5">
    <source>
        <dbReference type="SAM" id="MobiDB-lite"/>
    </source>
</evidence>
<organism evidence="7 8">
    <name type="scientific">Tahibacter aquaticus</name>
    <dbReference type="NCBI Taxonomy" id="520092"/>
    <lineage>
        <taxon>Bacteria</taxon>
        <taxon>Pseudomonadati</taxon>
        <taxon>Pseudomonadota</taxon>
        <taxon>Gammaproteobacteria</taxon>
        <taxon>Lysobacterales</taxon>
        <taxon>Rhodanobacteraceae</taxon>
        <taxon>Tahibacter</taxon>
    </lineage>
</organism>
<name>A0A4R6YRB2_9GAMM</name>
<evidence type="ECO:0000256" key="3">
    <source>
        <dbReference type="ARBA" id="ARBA00023125"/>
    </source>
</evidence>
<keyword evidence="8" id="KW-1185">Reference proteome</keyword>